<protein>
    <submittedName>
        <fullName evidence="1">Uncharacterized protein</fullName>
    </submittedName>
</protein>
<evidence type="ECO:0000313" key="1">
    <source>
        <dbReference type="EMBL" id="QHU33941.1"/>
    </source>
</evidence>
<accession>A0A6C0LW10</accession>
<dbReference type="EMBL" id="MN740565">
    <property type="protein sequence ID" value="QHU33941.1"/>
    <property type="molecule type" value="Genomic_DNA"/>
</dbReference>
<proteinExistence type="predicted"/>
<organism evidence="1">
    <name type="scientific">viral metagenome</name>
    <dbReference type="NCBI Taxonomy" id="1070528"/>
    <lineage>
        <taxon>unclassified sequences</taxon>
        <taxon>metagenomes</taxon>
        <taxon>organismal metagenomes</taxon>
    </lineage>
</organism>
<dbReference type="AlphaFoldDB" id="A0A6C0LW10"/>
<sequence length="200" mass="23245">MSTQITFYYDPYEKSLGDGNYPQLKKCEACSSSVEVEFKKVWIEIWSGSSQKPLFWIPTVWETEKELNDYRITKDEPEYLHVKIVWKQMNWDTILGLDGTCGPDLFRLLEVDTDSHTAGIVNLNKKFIYTPTYSRPREEAISTIIHHTAMPYVMGGSLAKYQGMDATMEYLEMKHSEVFTLLSKEEIIQIIQRTIGHEQT</sequence>
<reference evidence="1" key="1">
    <citation type="journal article" date="2020" name="Nature">
        <title>Giant virus diversity and host interactions through global metagenomics.</title>
        <authorList>
            <person name="Schulz F."/>
            <person name="Roux S."/>
            <person name="Paez-Espino D."/>
            <person name="Jungbluth S."/>
            <person name="Walsh D.A."/>
            <person name="Denef V.J."/>
            <person name="McMahon K.D."/>
            <person name="Konstantinidis K.T."/>
            <person name="Eloe-Fadrosh E.A."/>
            <person name="Kyrpides N.C."/>
            <person name="Woyke T."/>
        </authorList>
    </citation>
    <scope>NUCLEOTIDE SEQUENCE</scope>
    <source>
        <strain evidence="1">GVMAG-S-1016704-142</strain>
    </source>
</reference>
<name>A0A6C0LW10_9ZZZZ</name>